<dbReference type="EMBL" id="ASQA01000013">
    <property type="protein sequence ID" value="ETT86792.1"/>
    <property type="molecule type" value="Genomic_DNA"/>
</dbReference>
<evidence type="ECO:0008006" key="3">
    <source>
        <dbReference type="Google" id="ProtNLM"/>
    </source>
</evidence>
<sequence>MNKKQQILKEKQLTIMRKKLRLVLLNESMLWITQYKIKITEVFLITSIIKIRASVFIPTSWTEPKKDIKTGNLIQFEGDSREFTPNAVNAMRSRIEQEVVVDFYKKEIFTHANTGITTERITTPNGSVNKRSGQASTKDILCTDIVWSSDDVRFQMSASASNPLNSFAPPVDYLLTVQIKIDGTVDIQGEHDGFPCYEFYKQVNFGPFEEIHTHDFRETGDTAEALGGDMEYSFKQIL</sequence>
<accession>W4F392</accession>
<proteinExistence type="predicted"/>
<dbReference type="AlphaFoldDB" id="W4F392"/>
<dbReference type="InterPro" id="IPR021631">
    <property type="entry name" value="DUF3238"/>
</dbReference>
<dbReference type="PATRIC" id="fig|1227360.4.peg.1790"/>
<evidence type="ECO:0000313" key="2">
    <source>
        <dbReference type="Proteomes" id="UP000019062"/>
    </source>
</evidence>
<organism evidence="1 2">
    <name type="scientific">Viridibacillus arenosi FSL R5-213</name>
    <dbReference type="NCBI Taxonomy" id="1227360"/>
    <lineage>
        <taxon>Bacteria</taxon>
        <taxon>Bacillati</taxon>
        <taxon>Bacillota</taxon>
        <taxon>Bacilli</taxon>
        <taxon>Bacillales</taxon>
        <taxon>Caryophanaceae</taxon>
        <taxon>Viridibacillus</taxon>
    </lineage>
</organism>
<keyword evidence="2" id="KW-1185">Reference proteome</keyword>
<reference evidence="1 2" key="1">
    <citation type="journal article" date="2014" name="BMC Genomics">
        <title>Genomic comparison of sporeforming bacilli isolated from milk.</title>
        <authorList>
            <person name="Moreno Switt A.I."/>
            <person name="Andrus A.D."/>
            <person name="Ranieri M.L."/>
            <person name="Orsi R.H."/>
            <person name="Ivy R."/>
            <person name="den Bakker H.C."/>
            <person name="Martin N.H."/>
            <person name="Wiedmann M."/>
            <person name="Boor K.J."/>
        </authorList>
    </citation>
    <scope>NUCLEOTIDE SEQUENCE [LARGE SCALE GENOMIC DNA]</scope>
    <source>
        <strain evidence="1 2">FSL R5-213</strain>
    </source>
</reference>
<dbReference type="eggNOG" id="ENOG502Z8BG">
    <property type="taxonomic scope" value="Bacteria"/>
</dbReference>
<comment type="caution">
    <text evidence="1">The sequence shown here is derived from an EMBL/GenBank/DDBJ whole genome shotgun (WGS) entry which is preliminary data.</text>
</comment>
<protein>
    <recommendedName>
        <fullName evidence="3">Permease</fullName>
    </recommendedName>
</protein>
<dbReference type="Pfam" id="PF11579">
    <property type="entry name" value="DUF3238"/>
    <property type="match status" value="1"/>
</dbReference>
<gene>
    <name evidence="1" type="ORF">C176_08767</name>
</gene>
<name>W4F392_9BACL</name>
<evidence type="ECO:0000313" key="1">
    <source>
        <dbReference type="EMBL" id="ETT86792.1"/>
    </source>
</evidence>
<dbReference type="Proteomes" id="UP000019062">
    <property type="component" value="Unassembled WGS sequence"/>
</dbReference>